<dbReference type="EMBL" id="FQZB01000013">
    <property type="protein sequence ID" value="SHK06011.1"/>
    <property type="molecule type" value="Genomic_DNA"/>
</dbReference>
<evidence type="ECO:0000313" key="2">
    <source>
        <dbReference type="EMBL" id="SHK06011.1"/>
    </source>
</evidence>
<evidence type="ECO:0000259" key="1">
    <source>
        <dbReference type="Pfam" id="PF25538"/>
    </source>
</evidence>
<dbReference type="AlphaFoldDB" id="A0A1M6PDK1"/>
<sequence length="387" mass="44442">MAHSKLYRSFIILQEDEKGHSIAGDKPLSGYAKIEVKNDRCKIAFYAQNLKHDYDKCHMVLICSKKDAKQNINLGNMNINEQGKAEATVEHMANNIGGTGVNYEKVVGAALCKQLNGRMVILMCGFLNGEQPEDDWKKYKMMMVSDGAKGGNQPVTQNVKVTKKVQEKKIVKEEPQSTMDQSKQIDMNEAQQQMMDNMKPNIMNNANPNTMSEDMDYNTGEYQERTLESKYDDYEREINNTRVVEDDIQLKGTMGDFFGAVVEGFDPMTNMTSDIKNTKWYRIPVKSIDDMLNITNYNKYTVVYYPMVNYYPYIKKKDYFLLGLKCDEEGNVKYLIYAVPGNKDKDSQPYGGKTGFVTWTEDPNDPNSGYWLMFYDFKNSMIVIPMK</sequence>
<name>A0A1M6PDK1_9CLOT</name>
<proteinExistence type="predicted"/>
<organism evidence="2 3">
    <name type="scientific">Clostridium cavendishii DSM 21758</name>
    <dbReference type="NCBI Taxonomy" id="1121302"/>
    <lineage>
        <taxon>Bacteria</taxon>
        <taxon>Bacillati</taxon>
        <taxon>Bacillota</taxon>
        <taxon>Clostridia</taxon>
        <taxon>Eubacteriales</taxon>
        <taxon>Clostridiaceae</taxon>
        <taxon>Clostridium</taxon>
    </lineage>
</organism>
<dbReference type="InterPro" id="IPR057682">
    <property type="entry name" value="DUF7922"/>
</dbReference>
<keyword evidence="3" id="KW-1185">Reference proteome</keyword>
<protein>
    <recommendedName>
        <fullName evidence="1">DUF7922 domain-containing protein</fullName>
    </recommendedName>
</protein>
<evidence type="ECO:0000313" key="3">
    <source>
        <dbReference type="Proteomes" id="UP000184310"/>
    </source>
</evidence>
<dbReference type="STRING" id="1121302.SAMN02745163_03118"/>
<reference evidence="2 3" key="1">
    <citation type="submission" date="2016-11" db="EMBL/GenBank/DDBJ databases">
        <authorList>
            <person name="Jaros S."/>
            <person name="Januszkiewicz K."/>
            <person name="Wedrychowicz H."/>
        </authorList>
    </citation>
    <scope>NUCLEOTIDE SEQUENCE [LARGE SCALE GENOMIC DNA]</scope>
    <source>
        <strain evidence="2 3">DSM 21758</strain>
    </source>
</reference>
<dbReference type="Proteomes" id="UP000184310">
    <property type="component" value="Unassembled WGS sequence"/>
</dbReference>
<gene>
    <name evidence="2" type="ORF">SAMN02745163_03118</name>
</gene>
<dbReference type="OrthoDB" id="1705475at2"/>
<accession>A0A1M6PDK1</accession>
<dbReference type="Pfam" id="PF25538">
    <property type="entry name" value="DUF7922"/>
    <property type="match status" value="1"/>
</dbReference>
<feature type="domain" description="DUF7922" evidence="1">
    <location>
        <begin position="9"/>
        <end position="126"/>
    </location>
</feature>
<dbReference type="RefSeq" id="WP_072989799.1">
    <property type="nucleotide sequence ID" value="NZ_FQZB01000013.1"/>
</dbReference>